<sequence>MRPGGKCPRKRREFLSRALGMLIKRKKLLKGILDHLLPLFESANLLRRSPISGHFGLLHTSSSTFVYPVARVIRDRGIATCSTGSAFKGTGFIPERTRAFTAGRMRIRDFRGGRHLSGRVKTIPSRIPGQTYVIRGLASEESTSPIPMALKQRALPDRSEFAGLQKMRTT</sequence>
<evidence type="ECO:0000313" key="1">
    <source>
        <dbReference type="EMBL" id="KAG8198600.1"/>
    </source>
</evidence>
<dbReference type="AlphaFoldDB" id="A0AAV6VPP0"/>
<reference evidence="1 2" key="1">
    <citation type="journal article" date="2022" name="Nat. Ecol. Evol.">
        <title>A masculinizing supergene underlies an exaggerated male reproductive morph in a spider.</title>
        <authorList>
            <person name="Hendrickx F."/>
            <person name="De Corte Z."/>
            <person name="Sonet G."/>
            <person name="Van Belleghem S.M."/>
            <person name="Kostlbacher S."/>
            <person name="Vangestel C."/>
        </authorList>
    </citation>
    <scope>NUCLEOTIDE SEQUENCE [LARGE SCALE GENOMIC DNA]</scope>
    <source>
        <strain evidence="1">W744_W776</strain>
    </source>
</reference>
<keyword evidence="2" id="KW-1185">Reference proteome</keyword>
<dbReference type="EMBL" id="JAFNEN010000038">
    <property type="protein sequence ID" value="KAG8198600.1"/>
    <property type="molecule type" value="Genomic_DNA"/>
</dbReference>
<dbReference type="Proteomes" id="UP000827092">
    <property type="component" value="Unassembled WGS sequence"/>
</dbReference>
<name>A0AAV6VPP0_9ARAC</name>
<gene>
    <name evidence="1" type="ORF">JTE90_026497</name>
</gene>
<organism evidence="1 2">
    <name type="scientific">Oedothorax gibbosus</name>
    <dbReference type="NCBI Taxonomy" id="931172"/>
    <lineage>
        <taxon>Eukaryota</taxon>
        <taxon>Metazoa</taxon>
        <taxon>Ecdysozoa</taxon>
        <taxon>Arthropoda</taxon>
        <taxon>Chelicerata</taxon>
        <taxon>Arachnida</taxon>
        <taxon>Araneae</taxon>
        <taxon>Araneomorphae</taxon>
        <taxon>Entelegynae</taxon>
        <taxon>Araneoidea</taxon>
        <taxon>Linyphiidae</taxon>
        <taxon>Erigoninae</taxon>
        <taxon>Oedothorax</taxon>
    </lineage>
</organism>
<accession>A0AAV6VPP0</accession>
<comment type="caution">
    <text evidence="1">The sequence shown here is derived from an EMBL/GenBank/DDBJ whole genome shotgun (WGS) entry which is preliminary data.</text>
</comment>
<proteinExistence type="predicted"/>
<evidence type="ECO:0000313" key="2">
    <source>
        <dbReference type="Proteomes" id="UP000827092"/>
    </source>
</evidence>
<protein>
    <submittedName>
        <fullName evidence="1">Uncharacterized protein</fullName>
    </submittedName>
</protein>